<dbReference type="Pfam" id="PF03976">
    <property type="entry name" value="PPK2"/>
    <property type="match status" value="1"/>
</dbReference>
<dbReference type="Gene3D" id="3.40.50.300">
    <property type="entry name" value="P-loop containing nucleotide triphosphate hydrolases"/>
    <property type="match status" value="1"/>
</dbReference>
<protein>
    <submittedName>
        <fullName evidence="5">Polyphosphate:nucleotide phosphotransferase, PPK2 family</fullName>
    </submittedName>
</protein>
<name>A0A1M5VIN3_9BACT</name>
<keyword evidence="3" id="KW-0418">Kinase</keyword>
<evidence type="ECO:0000256" key="3">
    <source>
        <dbReference type="ARBA" id="ARBA00022777"/>
    </source>
</evidence>
<dbReference type="PIRSF" id="PIRSF028756">
    <property type="entry name" value="PPK2_prd"/>
    <property type="match status" value="1"/>
</dbReference>
<dbReference type="NCBIfam" id="TIGR03709">
    <property type="entry name" value="PPK2_rel_1"/>
    <property type="match status" value="1"/>
</dbReference>
<dbReference type="STRING" id="947013.SAMN04488109_5134"/>
<evidence type="ECO:0000256" key="1">
    <source>
        <dbReference type="ARBA" id="ARBA00009924"/>
    </source>
</evidence>
<sequence length="316" mass="36657">MHKAMGVKVSGRFGRVGYSLLPYVMDIKQFKVKSGNEVNLKNYPTGYDGNELNKERAAVLLEDSRKQLAEVQDKLYAQNQYSVLIILQAMDAAGKDSAVKHIMSGFNPLGVQVHSFKTPTKTELDHNYLWRHNLALPPRGEIAIHNRSHYENVLVTRVHPEYILNENIPGIDSVDKIKKSFWEDRLEQITAFEKGLAENGTVILKFFLHLSKKEQKKRFLERIDDPSKNWKFEMGDIRERGYWDDYQRYYEEAIGATSKKYAPWFIIPADDKWYTRLAIATIIHDYFEDLSIHYPTLTDTEKADLQKARAQLVNEA</sequence>
<proteinExistence type="inferred from homology"/>
<dbReference type="InterPro" id="IPR022488">
    <property type="entry name" value="PPK2-related"/>
</dbReference>
<feature type="domain" description="Polyphosphate kinase-2-related" evidence="4">
    <location>
        <begin position="53"/>
        <end position="287"/>
    </location>
</feature>
<keyword evidence="2 5" id="KW-0808">Transferase</keyword>
<dbReference type="PANTHER" id="PTHR34383:SF3">
    <property type="entry name" value="POLYPHOSPHATE:AMP PHOSPHOTRANSFERASE"/>
    <property type="match status" value="1"/>
</dbReference>
<dbReference type="GO" id="GO:0006797">
    <property type="term" value="P:polyphosphate metabolic process"/>
    <property type="evidence" value="ECO:0007669"/>
    <property type="project" value="InterPro"/>
</dbReference>
<gene>
    <name evidence="5" type="ORF">SAMN04488109_5134</name>
</gene>
<dbReference type="SUPFAM" id="SSF52540">
    <property type="entry name" value="P-loop containing nucleoside triphosphate hydrolases"/>
    <property type="match status" value="1"/>
</dbReference>
<dbReference type="EMBL" id="FQWQ01000004">
    <property type="protein sequence ID" value="SHH75060.1"/>
    <property type="molecule type" value="Genomic_DNA"/>
</dbReference>
<evidence type="ECO:0000256" key="2">
    <source>
        <dbReference type="ARBA" id="ARBA00022679"/>
    </source>
</evidence>
<accession>A0A1M5VIN3</accession>
<keyword evidence="6" id="KW-1185">Reference proteome</keyword>
<reference evidence="5 6" key="1">
    <citation type="submission" date="2016-11" db="EMBL/GenBank/DDBJ databases">
        <authorList>
            <person name="Jaros S."/>
            <person name="Januszkiewicz K."/>
            <person name="Wedrychowicz H."/>
        </authorList>
    </citation>
    <scope>NUCLEOTIDE SEQUENCE [LARGE SCALE GENOMIC DNA]</scope>
    <source>
        <strain evidence="5 6">DSM 24574</strain>
    </source>
</reference>
<evidence type="ECO:0000313" key="5">
    <source>
        <dbReference type="EMBL" id="SHH75060.1"/>
    </source>
</evidence>
<dbReference type="Proteomes" id="UP000184212">
    <property type="component" value="Unassembled WGS sequence"/>
</dbReference>
<dbReference type="InterPro" id="IPR027417">
    <property type="entry name" value="P-loop_NTPase"/>
</dbReference>
<organism evidence="5 6">
    <name type="scientific">Chryseolinea serpens</name>
    <dbReference type="NCBI Taxonomy" id="947013"/>
    <lineage>
        <taxon>Bacteria</taxon>
        <taxon>Pseudomonadati</taxon>
        <taxon>Bacteroidota</taxon>
        <taxon>Cytophagia</taxon>
        <taxon>Cytophagales</taxon>
        <taxon>Fulvivirgaceae</taxon>
        <taxon>Chryseolinea</taxon>
    </lineage>
</organism>
<dbReference type="GO" id="GO:0008976">
    <property type="term" value="F:polyphosphate kinase activity"/>
    <property type="evidence" value="ECO:0007669"/>
    <property type="project" value="InterPro"/>
</dbReference>
<dbReference type="PANTHER" id="PTHR34383">
    <property type="entry name" value="POLYPHOSPHATE:AMP PHOSPHOTRANSFERASE-RELATED"/>
    <property type="match status" value="1"/>
</dbReference>
<dbReference type="InterPro" id="IPR016898">
    <property type="entry name" value="Polyphosphate_phosphotransfera"/>
</dbReference>
<dbReference type="InterPro" id="IPR022300">
    <property type="entry name" value="PPK2-rel_1"/>
</dbReference>
<evidence type="ECO:0000313" key="6">
    <source>
        <dbReference type="Proteomes" id="UP000184212"/>
    </source>
</evidence>
<dbReference type="AlphaFoldDB" id="A0A1M5VIN3"/>
<evidence type="ECO:0000259" key="4">
    <source>
        <dbReference type="Pfam" id="PF03976"/>
    </source>
</evidence>
<comment type="similarity">
    <text evidence="1">Belongs to the polyphosphate kinase 2 (PPK2) family. Class I subfamily.</text>
</comment>